<reference evidence="2 3" key="1">
    <citation type="journal article" date="2019" name="Int. J. Syst. Evol. Microbiol.">
        <title>The Global Catalogue of Microorganisms (GCM) 10K type strain sequencing project: providing services to taxonomists for standard genome sequencing and annotation.</title>
        <authorList>
            <consortium name="The Broad Institute Genomics Platform"/>
            <consortium name="The Broad Institute Genome Sequencing Center for Infectious Disease"/>
            <person name="Wu L."/>
            <person name="Ma J."/>
        </authorList>
    </citation>
    <scope>NUCLEOTIDE SEQUENCE [LARGE SCALE GENOMIC DNA]</scope>
    <source>
        <strain evidence="2 3">JCM 6486</strain>
    </source>
</reference>
<keyword evidence="1" id="KW-0812">Transmembrane</keyword>
<sequence>MSKYKDWKMIDWIIVGFVGISFIEIPEHLYTLPTMVTVYDYPYNIPIIVAGVFLIYCFLSGVYWIKNKKINMVVHYCLLATMYITFVMLYVIAYESGM</sequence>
<keyword evidence="3" id="KW-1185">Reference proteome</keyword>
<evidence type="ECO:0000313" key="2">
    <source>
        <dbReference type="EMBL" id="GAA0864745.1"/>
    </source>
</evidence>
<protein>
    <submittedName>
        <fullName evidence="2">Uncharacterized protein</fullName>
    </submittedName>
</protein>
<dbReference type="Proteomes" id="UP001400965">
    <property type="component" value="Unassembled WGS sequence"/>
</dbReference>
<accession>A0ABN1M6C7</accession>
<evidence type="ECO:0000313" key="3">
    <source>
        <dbReference type="Proteomes" id="UP001400965"/>
    </source>
</evidence>
<organism evidence="2 3">
    <name type="scientific">Paraclostridium tenue</name>
    <dbReference type="NCBI Taxonomy" id="1737"/>
    <lineage>
        <taxon>Bacteria</taxon>
        <taxon>Bacillati</taxon>
        <taxon>Bacillota</taxon>
        <taxon>Clostridia</taxon>
        <taxon>Peptostreptococcales</taxon>
        <taxon>Peptostreptococcaceae</taxon>
        <taxon>Paraclostridium</taxon>
    </lineage>
</organism>
<dbReference type="RefSeq" id="WP_346045431.1">
    <property type="nucleotide sequence ID" value="NZ_BAAACP010000011.1"/>
</dbReference>
<feature type="transmembrane region" description="Helical" evidence="1">
    <location>
        <begin position="12"/>
        <end position="31"/>
    </location>
</feature>
<keyword evidence="1" id="KW-1133">Transmembrane helix</keyword>
<keyword evidence="1" id="KW-0472">Membrane</keyword>
<evidence type="ECO:0000256" key="1">
    <source>
        <dbReference type="SAM" id="Phobius"/>
    </source>
</evidence>
<dbReference type="EMBL" id="BAAACP010000011">
    <property type="protein sequence ID" value="GAA0864745.1"/>
    <property type="molecule type" value="Genomic_DNA"/>
</dbReference>
<proteinExistence type="predicted"/>
<feature type="transmembrane region" description="Helical" evidence="1">
    <location>
        <begin position="72"/>
        <end position="93"/>
    </location>
</feature>
<gene>
    <name evidence="2" type="ORF">GCM10008917_19440</name>
</gene>
<feature type="transmembrane region" description="Helical" evidence="1">
    <location>
        <begin position="43"/>
        <end position="65"/>
    </location>
</feature>
<comment type="caution">
    <text evidence="2">The sequence shown here is derived from an EMBL/GenBank/DDBJ whole genome shotgun (WGS) entry which is preliminary data.</text>
</comment>
<name>A0ABN1M6C7_9FIRM</name>